<dbReference type="Proteomes" id="UP000006727">
    <property type="component" value="Chromosome 2"/>
</dbReference>
<accession>A9RG49</accession>
<dbReference type="EnsemblPlants" id="Pp3c2_4960V3.1">
    <property type="protein sequence ID" value="Pp3c2_4960V3.1"/>
    <property type="gene ID" value="Pp3c2_4960"/>
</dbReference>
<gene>
    <name evidence="1" type="ORF">PHYPA_002236</name>
</gene>
<dbReference type="AlphaFoldDB" id="A9RG49"/>
<reference evidence="1 3" key="1">
    <citation type="journal article" date="2008" name="Science">
        <title>The Physcomitrella genome reveals evolutionary insights into the conquest of land by plants.</title>
        <authorList>
            <person name="Rensing S."/>
            <person name="Lang D."/>
            <person name="Zimmer A."/>
            <person name="Terry A."/>
            <person name="Salamov A."/>
            <person name="Shapiro H."/>
            <person name="Nishiyama T."/>
            <person name="Perroud P.-F."/>
            <person name="Lindquist E."/>
            <person name="Kamisugi Y."/>
            <person name="Tanahashi T."/>
            <person name="Sakakibara K."/>
            <person name="Fujita T."/>
            <person name="Oishi K."/>
            <person name="Shin-I T."/>
            <person name="Kuroki Y."/>
            <person name="Toyoda A."/>
            <person name="Suzuki Y."/>
            <person name="Hashimoto A."/>
            <person name="Yamaguchi K."/>
            <person name="Sugano A."/>
            <person name="Kohara Y."/>
            <person name="Fujiyama A."/>
            <person name="Anterola A."/>
            <person name="Aoki S."/>
            <person name="Ashton N."/>
            <person name="Barbazuk W.B."/>
            <person name="Barker E."/>
            <person name="Bennetzen J."/>
            <person name="Bezanilla M."/>
            <person name="Blankenship R."/>
            <person name="Cho S.H."/>
            <person name="Dutcher S."/>
            <person name="Estelle M."/>
            <person name="Fawcett J.A."/>
            <person name="Gundlach H."/>
            <person name="Hanada K."/>
            <person name="Heyl A."/>
            <person name="Hicks K.A."/>
            <person name="Hugh J."/>
            <person name="Lohr M."/>
            <person name="Mayer K."/>
            <person name="Melkozernov A."/>
            <person name="Murata T."/>
            <person name="Nelson D."/>
            <person name="Pils B."/>
            <person name="Prigge M."/>
            <person name="Reiss B."/>
            <person name="Renner T."/>
            <person name="Rombauts S."/>
            <person name="Rushton P."/>
            <person name="Sanderfoot A."/>
            <person name="Schween G."/>
            <person name="Shiu S.-H."/>
            <person name="Stueber K."/>
            <person name="Theodoulou F.L."/>
            <person name="Tu H."/>
            <person name="Van de Peer Y."/>
            <person name="Verrier P.J."/>
            <person name="Waters E."/>
            <person name="Wood A."/>
            <person name="Yang L."/>
            <person name="Cove D."/>
            <person name="Cuming A."/>
            <person name="Hasebe M."/>
            <person name="Lucas S."/>
            <person name="Mishler D.B."/>
            <person name="Reski R."/>
            <person name="Grigoriev I."/>
            <person name="Quatrano R.S."/>
            <person name="Boore J.L."/>
        </authorList>
    </citation>
    <scope>NUCLEOTIDE SEQUENCE [LARGE SCALE GENOMIC DNA]</scope>
    <source>
        <strain evidence="2 3">cv. Gransden 2004</strain>
    </source>
</reference>
<dbReference type="Gramene" id="Pp3c2_4960V3.1">
    <property type="protein sequence ID" value="Pp3c2_4960V3.1"/>
    <property type="gene ID" value="Pp3c2_4960"/>
</dbReference>
<evidence type="ECO:0000313" key="2">
    <source>
        <dbReference type="EnsemblPlants" id="Pp3c2_4960V3.1"/>
    </source>
</evidence>
<evidence type="ECO:0000313" key="1">
    <source>
        <dbReference type="EMBL" id="PNR59445.1"/>
    </source>
</evidence>
<dbReference type="InParanoid" id="A9RG49"/>
<dbReference type="HOGENOM" id="CLU_1368206_0_0_1"/>
<sequence length="200" mass="21177">MWTKLHYKIMHEHRVSGAIKGLIGAHTHGALASGRQVECIVIKRQVVGILGNDPCFQTSDPGSSSHNVCVHGDPVPCFARSWYSKRSLILPLASETGGSGAGRAIGTGLGCRFNSGGVGLASRKNRRLLGGNVHCRGRGSRRPTIREVAGGVSPGAHLLPLRCGAWNIPVQSKSRTKSPRSRTTLILVAAVAVAVVVDFF</sequence>
<dbReference type="EMBL" id="ABEU02000002">
    <property type="protein sequence ID" value="PNR59445.1"/>
    <property type="molecule type" value="Genomic_DNA"/>
</dbReference>
<dbReference type="PaxDb" id="3218-PP1S7_282V6.1"/>
<reference evidence="1 3" key="2">
    <citation type="journal article" date="2018" name="Plant J.">
        <title>The Physcomitrella patens chromosome-scale assembly reveals moss genome structure and evolution.</title>
        <authorList>
            <person name="Lang D."/>
            <person name="Ullrich K.K."/>
            <person name="Murat F."/>
            <person name="Fuchs J."/>
            <person name="Jenkins J."/>
            <person name="Haas F.B."/>
            <person name="Piednoel M."/>
            <person name="Gundlach H."/>
            <person name="Van Bel M."/>
            <person name="Meyberg R."/>
            <person name="Vives C."/>
            <person name="Morata J."/>
            <person name="Symeonidi A."/>
            <person name="Hiss M."/>
            <person name="Muchero W."/>
            <person name="Kamisugi Y."/>
            <person name="Saleh O."/>
            <person name="Blanc G."/>
            <person name="Decker E.L."/>
            <person name="van Gessel N."/>
            <person name="Grimwood J."/>
            <person name="Hayes R.D."/>
            <person name="Graham S.W."/>
            <person name="Gunter L.E."/>
            <person name="McDaniel S.F."/>
            <person name="Hoernstein S.N.W."/>
            <person name="Larsson A."/>
            <person name="Li F.W."/>
            <person name="Perroud P.F."/>
            <person name="Phillips J."/>
            <person name="Ranjan P."/>
            <person name="Rokshar D.S."/>
            <person name="Rothfels C.J."/>
            <person name="Schneider L."/>
            <person name="Shu S."/>
            <person name="Stevenson D.W."/>
            <person name="Thummler F."/>
            <person name="Tillich M."/>
            <person name="Villarreal Aguilar J.C."/>
            <person name="Widiez T."/>
            <person name="Wong G.K."/>
            <person name="Wymore A."/>
            <person name="Zhang Y."/>
            <person name="Zimmer A.D."/>
            <person name="Quatrano R.S."/>
            <person name="Mayer K.F.X."/>
            <person name="Goodstein D."/>
            <person name="Casacuberta J.M."/>
            <person name="Vandepoele K."/>
            <person name="Reski R."/>
            <person name="Cuming A.C."/>
            <person name="Tuskan G.A."/>
            <person name="Maumus F."/>
            <person name="Salse J."/>
            <person name="Schmutz J."/>
            <person name="Rensing S.A."/>
        </authorList>
    </citation>
    <scope>NUCLEOTIDE SEQUENCE [LARGE SCALE GENOMIC DNA]</scope>
    <source>
        <strain evidence="2 3">cv. Gransden 2004</strain>
    </source>
</reference>
<reference evidence="2" key="3">
    <citation type="submission" date="2020-12" db="UniProtKB">
        <authorList>
            <consortium name="EnsemblPlants"/>
        </authorList>
    </citation>
    <scope>IDENTIFICATION</scope>
</reference>
<name>A9RG49_PHYPA</name>
<organism evidence="1">
    <name type="scientific">Physcomitrium patens</name>
    <name type="common">Spreading-leaved earth moss</name>
    <name type="synonym">Physcomitrella patens</name>
    <dbReference type="NCBI Taxonomy" id="3218"/>
    <lineage>
        <taxon>Eukaryota</taxon>
        <taxon>Viridiplantae</taxon>
        <taxon>Streptophyta</taxon>
        <taxon>Embryophyta</taxon>
        <taxon>Bryophyta</taxon>
        <taxon>Bryophytina</taxon>
        <taxon>Bryopsida</taxon>
        <taxon>Funariidae</taxon>
        <taxon>Funariales</taxon>
        <taxon>Funariaceae</taxon>
        <taxon>Physcomitrium</taxon>
    </lineage>
</organism>
<proteinExistence type="predicted"/>
<evidence type="ECO:0000313" key="3">
    <source>
        <dbReference type="Proteomes" id="UP000006727"/>
    </source>
</evidence>
<protein>
    <submittedName>
        <fullName evidence="1 2">Uncharacterized protein</fullName>
    </submittedName>
</protein>
<keyword evidence="3" id="KW-1185">Reference proteome</keyword>